<evidence type="ECO:0000313" key="1">
    <source>
        <dbReference type="EMBL" id="BDN99045.1"/>
    </source>
</evidence>
<reference evidence="2" key="1">
    <citation type="submission" date="2020-09" db="EMBL/GenBank/DDBJ databases">
        <title>Characterization of IncC plasmids in Enterobacterales of food-producing animals originating from China.</title>
        <authorList>
            <person name="Zhang Y."/>
            <person name="Lei C.-W."/>
        </authorList>
    </citation>
    <scope>NUCLEOTIDE SEQUENCE</scope>
    <source>
        <strain evidence="2">CC1</strain>
    </source>
</reference>
<dbReference type="EMBL" id="JACXSK010000008">
    <property type="protein sequence ID" value="MBD3123976.1"/>
    <property type="molecule type" value="Genomic_DNA"/>
</dbReference>
<dbReference type="RefSeq" id="WP_016155556.1">
    <property type="nucleotide sequence ID" value="NZ_AP026382.1"/>
</dbReference>
<sequence>MFRNRVLFRADLRGPEVIFEEGFHPRYTGGIIVHPGGQATGGISTTKELLIAMDYAARYGGYVYAVVASGVDILEWLYQHHATQGAKANAMTQMEIHCNYIEANKIAFARKAILVDGKLSFSDLLITNRMCIYPPEDLIRVRELFLLDGQFDKSLYQ</sequence>
<evidence type="ECO:0000313" key="2">
    <source>
        <dbReference type="EMBL" id="MBD3123976.1"/>
    </source>
</evidence>
<organism evidence="2 3">
    <name type="scientific">Citrobacter braakii</name>
    <dbReference type="NCBI Taxonomy" id="57706"/>
    <lineage>
        <taxon>Bacteria</taxon>
        <taxon>Pseudomonadati</taxon>
        <taxon>Pseudomonadota</taxon>
        <taxon>Gammaproteobacteria</taxon>
        <taxon>Enterobacterales</taxon>
        <taxon>Enterobacteriaceae</taxon>
        <taxon>Citrobacter</taxon>
        <taxon>Citrobacter freundii complex</taxon>
    </lineage>
</organism>
<gene>
    <name evidence="2" type="ORF">ID160_14960</name>
    <name evidence="1" type="ORF">KAM621c_41500</name>
</gene>
<protein>
    <submittedName>
        <fullName evidence="2">Uncharacterized protein</fullName>
    </submittedName>
</protein>
<evidence type="ECO:0000313" key="3">
    <source>
        <dbReference type="Proteomes" id="UP000605024"/>
    </source>
</evidence>
<proteinExistence type="predicted"/>
<dbReference type="SUPFAM" id="SSF56399">
    <property type="entry name" value="ADP-ribosylation"/>
    <property type="match status" value="1"/>
</dbReference>
<dbReference type="EMBL" id="AP026382">
    <property type="protein sequence ID" value="BDN99045.1"/>
    <property type="molecule type" value="Genomic_DNA"/>
</dbReference>
<dbReference type="AlphaFoldDB" id="A0A8I0G6W7"/>
<dbReference type="Proteomes" id="UP001058317">
    <property type="component" value="Chromosome"/>
</dbReference>
<dbReference type="Proteomes" id="UP000605024">
    <property type="component" value="Unassembled WGS sequence"/>
</dbReference>
<reference evidence="1" key="2">
    <citation type="submission" date="2022-07" db="EMBL/GenBank/DDBJ databases">
        <title>Complete genome sequence of carbapenem-resistant Citrobacter spp. in Japan.</title>
        <authorList>
            <person name="Maehana S."/>
            <person name="Suzuki M."/>
            <person name="Kitasato H."/>
        </authorList>
    </citation>
    <scope>NUCLEOTIDE SEQUENCE</scope>
    <source>
        <strain evidence="1">KAM621</strain>
    </source>
</reference>
<name>A0A8I0G6W7_CITBR</name>
<dbReference type="Gene3D" id="3.90.210.10">
    <property type="entry name" value="Heat-Labile Enterotoxin, subunit A"/>
    <property type="match status" value="1"/>
</dbReference>
<accession>A0A8I0G6W7</accession>